<dbReference type="InterPro" id="IPR051531">
    <property type="entry name" value="N-acetyltransferase"/>
</dbReference>
<keyword evidence="2" id="KW-0808">Transferase</keyword>
<organism evidence="2 3">
    <name type="scientific">Paenibacillus stellifer</name>
    <dbReference type="NCBI Taxonomy" id="169760"/>
    <lineage>
        <taxon>Bacteria</taxon>
        <taxon>Bacillati</taxon>
        <taxon>Bacillota</taxon>
        <taxon>Bacilli</taxon>
        <taxon>Bacillales</taxon>
        <taxon>Paenibacillaceae</taxon>
        <taxon>Paenibacillus</taxon>
    </lineage>
</organism>
<dbReference type="Gene3D" id="3.40.630.30">
    <property type="match status" value="1"/>
</dbReference>
<accession>A0A089N9H9</accession>
<dbReference type="Pfam" id="PF13302">
    <property type="entry name" value="Acetyltransf_3"/>
    <property type="match status" value="1"/>
</dbReference>
<dbReference type="PROSITE" id="PS51186">
    <property type="entry name" value="GNAT"/>
    <property type="match status" value="1"/>
</dbReference>
<dbReference type="AlphaFoldDB" id="A0A089N9H9"/>
<dbReference type="STRING" id="169760.PSTEL_22195"/>
<evidence type="ECO:0000313" key="2">
    <source>
        <dbReference type="EMBL" id="AIQ65419.1"/>
    </source>
</evidence>
<evidence type="ECO:0000313" key="3">
    <source>
        <dbReference type="Proteomes" id="UP000029507"/>
    </source>
</evidence>
<dbReference type="PANTHER" id="PTHR43792">
    <property type="entry name" value="GNAT FAMILY, PUTATIVE (AFU_ORTHOLOGUE AFUA_3G00765)-RELATED-RELATED"/>
    <property type="match status" value="1"/>
</dbReference>
<dbReference type="PANTHER" id="PTHR43792:SF1">
    <property type="entry name" value="N-ACETYLTRANSFERASE DOMAIN-CONTAINING PROTEIN"/>
    <property type="match status" value="1"/>
</dbReference>
<dbReference type="KEGG" id="pste:PSTEL_22195"/>
<dbReference type="GO" id="GO:0016747">
    <property type="term" value="F:acyltransferase activity, transferring groups other than amino-acyl groups"/>
    <property type="evidence" value="ECO:0007669"/>
    <property type="project" value="InterPro"/>
</dbReference>
<protein>
    <submittedName>
        <fullName evidence="2">GCN5 family acetyltransferase</fullName>
    </submittedName>
</protein>
<dbReference type="SUPFAM" id="SSF55729">
    <property type="entry name" value="Acyl-CoA N-acyltransferases (Nat)"/>
    <property type="match status" value="1"/>
</dbReference>
<sequence length="172" mass="20312">MKVLETDRLLIRPYTLEDFDVIYGILSDSVTMSFWPKPFDKEQVTHWIERNMRSYQENGFGRWLVVLKERNTVIGDCGITKSEINSKLENDLGYIIDQHYWKQGYGTEAAQACMHYAFDELQLESICINMPVDHISSRRVAELIGMKLETEFNNSRNRNIRTYLFRKDRKSS</sequence>
<reference evidence="2 3" key="1">
    <citation type="submission" date="2014-08" db="EMBL/GenBank/DDBJ databases">
        <title>Comparative genomics of the Paenibacillus odorifer group.</title>
        <authorList>
            <person name="den Bakker H.C."/>
            <person name="Tsai Y.-C."/>
            <person name="Martin N."/>
            <person name="Korlach J."/>
            <person name="Wiedmann M."/>
        </authorList>
    </citation>
    <scope>NUCLEOTIDE SEQUENCE [LARGE SCALE GENOMIC DNA]</scope>
    <source>
        <strain evidence="2 3">DSM 14472</strain>
    </source>
</reference>
<gene>
    <name evidence="2" type="ORF">PSTEL_22195</name>
</gene>
<name>A0A089N9H9_9BACL</name>
<proteinExistence type="predicted"/>
<keyword evidence="3" id="KW-1185">Reference proteome</keyword>
<feature type="domain" description="N-acetyltransferase" evidence="1">
    <location>
        <begin position="9"/>
        <end position="170"/>
    </location>
</feature>
<dbReference type="InterPro" id="IPR016181">
    <property type="entry name" value="Acyl_CoA_acyltransferase"/>
</dbReference>
<dbReference type="EMBL" id="CP009286">
    <property type="protein sequence ID" value="AIQ65419.1"/>
    <property type="molecule type" value="Genomic_DNA"/>
</dbReference>
<dbReference type="RefSeq" id="WP_038698457.1">
    <property type="nucleotide sequence ID" value="NZ_CP009286.1"/>
</dbReference>
<dbReference type="HOGENOM" id="CLU_013985_3_1_9"/>
<dbReference type="OrthoDB" id="9798081at2"/>
<dbReference type="InterPro" id="IPR000182">
    <property type="entry name" value="GNAT_dom"/>
</dbReference>
<evidence type="ECO:0000259" key="1">
    <source>
        <dbReference type="PROSITE" id="PS51186"/>
    </source>
</evidence>
<dbReference type="Proteomes" id="UP000029507">
    <property type="component" value="Chromosome"/>
</dbReference>